<evidence type="ECO:0000313" key="1">
    <source>
        <dbReference type="EMBL" id="CAB5222000.1"/>
    </source>
</evidence>
<dbReference type="EMBL" id="LR798294">
    <property type="protein sequence ID" value="CAB5222000.1"/>
    <property type="molecule type" value="Genomic_DNA"/>
</dbReference>
<sequence>MSRASTEMESMRRRLVEAVDLLSPEDLRAMLLRSLSLASSYEMNEMANATSFASFETMDFELNLTA</sequence>
<protein>
    <submittedName>
        <fullName evidence="1">Uncharacterized protein</fullName>
    </submittedName>
</protein>
<gene>
    <name evidence="1" type="ORF">UFOVP242_214</name>
</gene>
<organism evidence="1">
    <name type="scientific">uncultured Caudovirales phage</name>
    <dbReference type="NCBI Taxonomy" id="2100421"/>
    <lineage>
        <taxon>Viruses</taxon>
        <taxon>Duplodnaviria</taxon>
        <taxon>Heunggongvirae</taxon>
        <taxon>Uroviricota</taxon>
        <taxon>Caudoviricetes</taxon>
        <taxon>Peduoviridae</taxon>
        <taxon>Maltschvirus</taxon>
        <taxon>Maltschvirus maltsch</taxon>
    </lineage>
</organism>
<proteinExistence type="predicted"/>
<reference evidence="1" key="1">
    <citation type="submission" date="2020-05" db="EMBL/GenBank/DDBJ databases">
        <authorList>
            <person name="Chiriac C."/>
            <person name="Salcher M."/>
            <person name="Ghai R."/>
            <person name="Kavagutti S V."/>
        </authorList>
    </citation>
    <scope>NUCLEOTIDE SEQUENCE</scope>
</reference>
<name>A0A6J7WW74_9CAUD</name>
<accession>A0A6J7WW74</accession>